<accession>A0A811ZPV1</accession>
<name>A0A811ZPV1_NYCPR</name>
<evidence type="ECO:0000313" key="2">
    <source>
        <dbReference type="Proteomes" id="UP000645828"/>
    </source>
</evidence>
<dbReference type="GO" id="GO:0032040">
    <property type="term" value="C:small-subunit processome"/>
    <property type="evidence" value="ECO:0007669"/>
    <property type="project" value="InterPro"/>
</dbReference>
<dbReference type="InterPro" id="IPR007144">
    <property type="entry name" value="SSU_processome_Utp11"/>
</dbReference>
<organism evidence="1 2">
    <name type="scientific">Nyctereutes procyonoides</name>
    <name type="common">Raccoon dog</name>
    <name type="synonym">Canis procyonoides</name>
    <dbReference type="NCBI Taxonomy" id="34880"/>
    <lineage>
        <taxon>Eukaryota</taxon>
        <taxon>Metazoa</taxon>
        <taxon>Chordata</taxon>
        <taxon>Craniata</taxon>
        <taxon>Vertebrata</taxon>
        <taxon>Euteleostomi</taxon>
        <taxon>Mammalia</taxon>
        <taxon>Eutheria</taxon>
        <taxon>Laurasiatheria</taxon>
        <taxon>Carnivora</taxon>
        <taxon>Caniformia</taxon>
        <taxon>Canidae</taxon>
        <taxon>Nyctereutes</taxon>
    </lineage>
</organism>
<dbReference type="GO" id="GO:0006364">
    <property type="term" value="P:rRNA processing"/>
    <property type="evidence" value="ECO:0007669"/>
    <property type="project" value="InterPro"/>
</dbReference>
<keyword evidence="2" id="KW-1185">Reference proteome</keyword>
<comment type="caution">
    <text evidence="1">The sequence shown here is derived from an EMBL/GenBank/DDBJ whole genome shotgun (WGS) entry which is preliminary data.</text>
</comment>
<dbReference type="AlphaFoldDB" id="A0A811ZPV1"/>
<proteinExistence type="predicted"/>
<evidence type="ECO:0000313" key="1">
    <source>
        <dbReference type="EMBL" id="CAD7690731.1"/>
    </source>
</evidence>
<reference evidence="1" key="1">
    <citation type="submission" date="2020-12" db="EMBL/GenBank/DDBJ databases">
        <authorList>
            <consortium name="Molecular Ecology Group"/>
        </authorList>
    </citation>
    <scope>NUCLEOTIDE SEQUENCE</scope>
    <source>
        <strain evidence="1">TBG_1078</strain>
    </source>
</reference>
<gene>
    <name evidence="1" type="ORF">NYPRO_LOCUS23525</name>
</gene>
<dbReference type="Pfam" id="PF03998">
    <property type="entry name" value="Utp11"/>
    <property type="match status" value="1"/>
</dbReference>
<dbReference type="Proteomes" id="UP000645828">
    <property type="component" value="Unassembled WGS sequence"/>
</dbReference>
<sequence length="132" mass="15961">MTIAKSIWKKNNKKLTYIVISIKYYFSKNRPFWSYEFHIKFKFETLKSLEEHELDVNTNEAIPSLLSHETTAKERQKQYNCLTQRIEREKKLFVITQKIQTRKDLDKTQKVKVKKQTVNSPAIYKFQSHRKC</sequence>
<dbReference type="EMBL" id="CAJHUB010000771">
    <property type="protein sequence ID" value="CAD7690731.1"/>
    <property type="molecule type" value="Genomic_DNA"/>
</dbReference>
<protein>
    <submittedName>
        <fullName evidence="1">(raccoon dog) hypothetical protein</fullName>
    </submittedName>
</protein>